<feature type="region of interest" description="Disordered" evidence="1">
    <location>
        <begin position="304"/>
        <end position="329"/>
    </location>
</feature>
<protein>
    <recommendedName>
        <fullName evidence="3">STAS domain-containing protein</fullName>
    </recommendedName>
</protein>
<keyword evidence="2" id="KW-0812">Transmembrane</keyword>
<dbReference type="PROSITE" id="PS50801">
    <property type="entry name" value="STAS"/>
    <property type="match status" value="1"/>
</dbReference>
<evidence type="ECO:0000313" key="4">
    <source>
        <dbReference type="EMBL" id="VDN09862.1"/>
    </source>
</evidence>
<dbReference type="GO" id="GO:0016020">
    <property type="term" value="C:membrane"/>
    <property type="evidence" value="ECO:0007669"/>
    <property type="project" value="InterPro"/>
</dbReference>
<keyword evidence="5" id="KW-1185">Reference proteome</keyword>
<dbReference type="Proteomes" id="UP000281553">
    <property type="component" value="Unassembled WGS sequence"/>
</dbReference>
<evidence type="ECO:0000259" key="3">
    <source>
        <dbReference type="PROSITE" id="PS50801"/>
    </source>
</evidence>
<keyword evidence="2" id="KW-0472">Membrane</keyword>
<sequence>MVFFKGDRSELCILSTRSRAVLSSVIVVALTSTFMKCTDLIKLWKVSVCDALIWLVVFLATLLIDIPFGLVCGFGFSLITIVYRSQYGGRNTLGRAGDTGLYSELHRFNRLEEVDKIKIIRFEGPVYFASAECFQTTIYRLSGLDSSKIKPPRRRNHKPMISQCCNKSRKDAELAGSAGGDPNGPVADPHAPGEDEIQMSEQNPAATSDLRFIILDASSWLFIDTVGMRAITDVVKRYAALGVEVFIANCKLSLLRHFETSGSYAVLPADHFFVTLHDAVLAAQDYLAADGPVLGSLVSTVEGHDKNTNNDDSNSDIDASSEDAALADL</sequence>
<reference evidence="4 5" key="1">
    <citation type="submission" date="2018-11" db="EMBL/GenBank/DDBJ databases">
        <authorList>
            <consortium name="Pathogen Informatics"/>
        </authorList>
    </citation>
    <scope>NUCLEOTIDE SEQUENCE [LARGE SCALE GENOMIC DNA]</scope>
</reference>
<dbReference type="PANTHER" id="PTHR11814">
    <property type="entry name" value="SULFATE TRANSPORTER"/>
    <property type="match status" value="1"/>
</dbReference>
<evidence type="ECO:0000256" key="1">
    <source>
        <dbReference type="SAM" id="MobiDB-lite"/>
    </source>
</evidence>
<dbReference type="CDD" id="cd07042">
    <property type="entry name" value="STAS_SulP_like_sulfate_transporter"/>
    <property type="match status" value="1"/>
</dbReference>
<dbReference type="InterPro" id="IPR002645">
    <property type="entry name" value="STAS_dom"/>
</dbReference>
<dbReference type="InterPro" id="IPR036513">
    <property type="entry name" value="STAS_dom_sf"/>
</dbReference>
<keyword evidence="2" id="KW-1133">Transmembrane helix</keyword>
<feature type="transmembrane region" description="Helical" evidence="2">
    <location>
        <begin position="20"/>
        <end position="41"/>
    </location>
</feature>
<dbReference type="GO" id="GO:0055085">
    <property type="term" value="P:transmembrane transport"/>
    <property type="evidence" value="ECO:0007669"/>
    <property type="project" value="InterPro"/>
</dbReference>
<evidence type="ECO:0000256" key="2">
    <source>
        <dbReference type="SAM" id="Phobius"/>
    </source>
</evidence>
<dbReference type="AlphaFoldDB" id="A0A3P7NNA2"/>
<organism evidence="4 5">
    <name type="scientific">Dibothriocephalus latus</name>
    <name type="common">Fish tapeworm</name>
    <name type="synonym">Diphyllobothrium latum</name>
    <dbReference type="NCBI Taxonomy" id="60516"/>
    <lineage>
        <taxon>Eukaryota</taxon>
        <taxon>Metazoa</taxon>
        <taxon>Spiralia</taxon>
        <taxon>Lophotrochozoa</taxon>
        <taxon>Platyhelminthes</taxon>
        <taxon>Cestoda</taxon>
        <taxon>Eucestoda</taxon>
        <taxon>Diphyllobothriidea</taxon>
        <taxon>Diphyllobothriidae</taxon>
        <taxon>Dibothriocephalus</taxon>
    </lineage>
</organism>
<accession>A0A3P7NNA2</accession>
<dbReference type="InterPro" id="IPR001902">
    <property type="entry name" value="SLC26A/SulP_fam"/>
</dbReference>
<name>A0A3P7NNA2_DIBLA</name>
<proteinExistence type="predicted"/>
<evidence type="ECO:0000313" key="5">
    <source>
        <dbReference type="Proteomes" id="UP000281553"/>
    </source>
</evidence>
<dbReference type="SUPFAM" id="SSF52091">
    <property type="entry name" value="SpoIIaa-like"/>
    <property type="match status" value="1"/>
</dbReference>
<feature type="region of interest" description="Disordered" evidence="1">
    <location>
        <begin position="172"/>
        <end position="196"/>
    </location>
</feature>
<gene>
    <name evidence="4" type="ORF">DILT_LOCUS5693</name>
</gene>
<feature type="domain" description="STAS" evidence="3">
    <location>
        <begin position="107"/>
        <end position="283"/>
    </location>
</feature>
<dbReference type="OrthoDB" id="288203at2759"/>
<dbReference type="Gene3D" id="3.30.750.24">
    <property type="entry name" value="STAS domain"/>
    <property type="match status" value="1"/>
</dbReference>
<dbReference type="Pfam" id="PF01740">
    <property type="entry name" value="STAS"/>
    <property type="match status" value="1"/>
</dbReference>
<feature type="transmembrane region" description="Helical" evidence="2">
    <location>
        <begin position="53"/>
        <end position="83"/>
    </location>
</feature>
<dbReference type="EMBL" id="UYRU01047961">
    <property type="protein sequence ID" value="VDN09862.1"/>
    <property type="molecule type" value="Genomic_DNA"/>
</dbReference>